<organism evidence="2 3">
    <name type="scientific">Flavobacterium profundi</name>
    <dbReference type="NCBI Taxonomy" id="1774945"/>
    <lineage>
        <taxon>Bacteria</taxon>
        <taxon>Pseudomonadati</taxon>
        <taxon>Bacteroidota</taxon>
        <taxon>Flavobacteriia</taxon>
        <taxon>Flavobacteriales</taxon>
        <taxon>Flavobacteriaceae</taxon>
        <taxon>Flavobacterium</taxon>
    </lineage>
</organism>
<protein>
    <submittedName>
        <fullName evidence="2">Uncharacterized protein</fullName>
    </submittedName>
</protein>
<name>A0A6I4II78_9FLAO</name>
<keyword evidence="1" id="KW-1133">Transmembrane helix</keyword>
<keyword evidence="3" id="KW-1185">Reference proteome</keyword>
<keyword evidence="1" id="KW-0812">Transmembrane</keyword>
<proteinExistence type="predicted"/>
<keyword evidence="1" id="KW-0472">Membrane</keyword>
<dbReference type="AlphaFoldDB" id="A0A6I4II78"/>
<feature type="transmembrane region" description="Helical" evidence="1">
    <location>
        <begin position="76"/>
        <end position="95"/>
    </location>
</feature>
<accession>A0A6I4II78</accession>
<gene>
    <name evidence="2" type="ORF">GOQ30_09540</name>
</gene>
<dbReference type="EMBL" id="WQLW01000006">
    <property type="protein sequence ID" value="MVO09400.1"/>
    <property type="molecule type" value="Genomic_DNA"/>
</dbReference>
<reference evidence="3" key="1">
    <citation type="submission" date="2019-05" db="EMBL/GenBank/DDBJ databases">
        <title>Flavobacterium profundi sp. nov., isolated from a deep-sea seamount.</title>
        <authorList>
            <person name="Zhang D.-C."/>
        </authorList>
    </citation>
    <scope>NUCLEOTIDE SEQUENCE [LARGE SCALE GENOMIC DNA]</scope>
    <source>
        <strain evidence="3">TP390</strain>
    </source>
</reference>
<sequence>MNREYQLSFCKVCENRKMEMSRGLLCGLTNEFADFNENCPKFVGDEVEVKKLIQNKEMEKRMVEELERSGSTANSSVWIVIRIIGLILALILFIARAMR</sequence>
<dbReference type="Proteomes" id="UP000431264">
    <property type="component" value="Unassembled WGS sequence"/>
</dbReference>
<evidence type="ECO:0000256" key="1">
    <source>
        <dbReference type="SAM" id="Phobius"/>
    </source>
</evidence>
<dbReference type="RefSeq" id="WP_140997779.1">
    <property type="nucleotide sequence ID" value="NZ_VDCZ01000006.1"/>
</dbReference>
<dbReference type="OrthoDB" id="4174975at2"/>
<evidence type="ECO:0000313" key="3">
    <source>
        <dbReference type="Proteomes" id="UP000431264"/>
    </source>
</evidence>
<evidence type="ECO:0000313" key="2">
    <source>
        <dbReference type="EMBL" id="MVO09400.1"/>
    </source>
</evidence>
<comment type="caution">
    <text evidence="2">The sequence shown here is derived from an EMBL/GenBank/DDBJ whole genome shotgun (WGS) entry which is preliminary data.</text>
</comment>